<evidence type="ECO:0000313" key="2">
    <source>
        <dbReference type="EMBL" id="KAI0507533.1"/>
    </source>
</evidence>
<sequence length="285" mass="34648">MHIFTKQNTLLLTFAHFSLSKIILCIFLFKTLSYTSIFKAPFNTQIPFLRHKSFTIPNHRNSTFKTNQFTSILNTFYYSTFTYTTHKFHISESTNPTYYFSYVSSFQSKILFIFQQSSFTLPFINYTLNFSFKQNTFHFHNSFQHIPFTFKNNIYFTLQISTIPFRKNIHKFHYISTFKHSHTYKFYLFKMNIFFLKQSNFILPFKKHTLNFLFFKKKKNFTHSHTLYFKTNTFHLPNSIHFLFNIHFVYFPTQIHTTRFTHFVLPKISYITFPYLYLKMLAIGH</sequence>
<protein>
    <submittedName>
        <fullName evidence="2">Uncharacterized protein</fullName>
    </submittedName>
</protein>
<keyword evidence="1" id="KW-0812">Transmembrane</keyword>
<dbReference type="Proteomes" id="UP000829196">
    <property type="component" value="Unassembled WGS sequence"/>
</dbReference>
<keyword evidence="1" id="KW-1133">Transmembrane helix</keyword>
<evidence type="ECO:0000256" key="1">
    <source>
        <dbReference type="SAM" id="Phobius"/>
    </source>
</evidence>
<name>A0A8T3B7Y7_DENNO</name>
<evidence type="ECO:0000313" key="3">
    <source>
        <dbReference type="Proteomes" id="UP000829196"/>
    </source>
</evidence>
<accession>A0A8T3B7Y7</accession>
<gene>
    <name evidence="2" type="ORF">KFK09_013659</name>
</gene>
<keyword evidence="1" id="KW-0472">Membrane</keyword>
<dbReference type="AlphaFoldDB" id="A0A8T3B7Y7"/>
<dbReference type="EMBL" id="JAGYWB010000010">
    <property type="protein sequence ID" value="KAI0507533.1"/>
    <property type="molecule type" value="Genomic_DNA"/>
</dbReference>
<proteinExistence type="predicted"/>
<reference evidence="2" key="1">
    <citation type="journal article" date="2022" name="Front. Genet.">
        <title>Chromosome-Scale Assembly of the Dendrobium nobile Genome Provides Insights Into the Molecular Mechanism of the Biosynthesis of the Medicinal Active Ingredient of Dendrobium.</title>
        <authorList>
            <person name="Xu Q."/>
            <person name="Niu S.-C."/>
            <person name="Li K.-L."/>
            <person name="Zheng P.-J."/>
            <person name="Zhang X.-J."/>
            <person name="Jia Y."/>
            <person name="Liu Y."/>
            <person name="Niu Y.-X."/>
            <person name="Yu L.-H."/>
            <person name="Chen D.-F."/>
            <person name="Zhang G.-Q."/>
        </authorList>
    </citation>
    <scope>NUCLEOTIDE SEQUENCE</scope>
    <source>
        <tissue evidence="2">Leaf</tissue>
    </source>
</reference>
<feature type="transmembrane region" description="Helical" evidence="1">
    <location>
        <begin position="9"/>
        <end position="29"/>
    </location>
</feature>
<comment type="caution">
    <text evidence="2">The sequence shown here is derived from an EMBL/GenBank/DDBJ whole genome shotgun (WGS) entry which is preliminary data.</text>
</comment>
<keyword evidence="3" id="KW-1185">Reference proteome</keyword>
<organism evidence="2 3">
    <name type="scientific">Dendrobium nobile</name>
    <name type="common">Orchid</name>
    <dbReference type="NCBI Taxonomy" id="94219"/>
    <lineage>
        <taxon>Eukaryota</taxon>
        <taxon>Viridiplantae</taxon>
        <taxon>Streptophyta</taxon>
        <taxon>Embryophyta</taxon>
        <taxon>Tracheophyta</taxon>
        <taxon>Spermatophyta</taxon>
        <taxon>Magnoliopsida</taxon>
        <taxon>Liliopsida</taxon>
        <taxon>Asparagales</taxon>
        <taxon>Orchidaceae</taxon>
        <taxon>Epidendroideae</taxon>
        <taxon>Malaxideae</taxon>
        <taxon>Dendrobiinae</taxon>
        <taxon>Dendrobium</taxon>
    </lineage>
</organism>